<sequence>MKKFILIAFVAAFTLSARAQEQPKIYNSDADAKAEIKAAVKQAAQQHKNVLLQIGGNWCIWCLRFNDLVTKDADLNKYLNDNYVVLHVNYSKENENKAVLADLGYPQRFGFPAFVVLDGKGARLHTQNSGYLEEGKGHSKEKVMDFLKDWSPAAIDPKTYEKAK</sequence>
<dbReference type="AlphaFoldDB" id="A0A841JD03"/>
<name>A0A841JD03_9SPHI</name>
<keyword evidence="1" id="KW-0732">Signal</keyword>
<reference evidence="2 3" key="1">
    <citation type="submission" date="2020-08" db="EMBL/GenBank/DDBJ databases">
        <title>Genomic Encyclopedia of Type Strains, Phase IV (KMG-V): Genome sequencing to study the core and pangenomes of soil and plant-associated prokaryotes.</title>
        <authorList>
            <person name="Whitman W."/>
        </authorList>
    </citation>
    <scope>NUCLEOTIDE SEQUENCE [LARGE SCALE GENOMIC DNA]</scope>
    <source>
        <strain evidence="2 3">MP601</strain>
    </source>
</reference>
<dbReference type="InterPro" id="IPR036249">
    <property type="entry name" value="Thioredoxin-like_sf"/>
</dbReference>
<dbReference type="PANTHER" id="PTHR32234">
    <property type="entry name" value="THIOL:DISULFIDE INTERCHANGE PROTEIN DSBD"/>
    <property type="match status" value="1"/>
</dbReference>
<dbReference type="GO" id="GO:0045454">
    <property type="term" value="P:cell redox homeostasis"/>
    <property type="evidence" value="ECO:0007669"/>
    <property type="project" value="TreeGrafter"/>
</dbReference>
<comment type="caution">
    <text evidence="2">The sequence shown here is derived from an EMBL/GenBank/DDBJ whole genome shotgun (WGS) entry which is preliminary data.</text>
</comment>
<evidence type="ECO:0000313" key="3">
    <source>
        <dbReference type="Proteomes" id="UP000548326"/>
    </source>
</evidence>
<dbReference type="SUPFAM" id="SSF52833">
    <property type="entry name" value="Thioredoxin-like"/>
    <property type="match status" value="1"/>
</dbReference>
<dbReference type="EMBL" id="JACHCA010000006">
    <property type="protein sequence ID" value="MBB6128504.1"/>
    <property type="molecule type" value="Genomic_DNA"/>
</dbReference>
<organism evidence="2 3">
    <name type="scientific">Mucilaginibacter lappiensis</name>
    <dbReference type="NCBI Taxonomy" id="354630"/>
    <lineage>
        <taxon>Bacteria</taxon>
        <taxon>Pseudomonadati</taxon>
        <taxon>Bacteroidota</taxon>
        <taxon>Sphingobacteriia</taxon>
        <taxon>Sphingobacteriales</taxon>
        <taxon>Sphingobacteriaceae</taxon>
        <taxon>Mucilaginibacter</taxon>
    </lineage>
</organism>
<accession>A0A841JD03</accession>
<evidence type="ECO:0000313" key="2">
    <source>
        <dbReference type="EMBL" id="MBB6128504.1"/>
    </source>
</evidence>
<feature type="signal peptide" evidence="1">
    <location>
        <begin position="1"/>
        <end position="19"/>
    </location>
</feature>
<dbReference type="Gene3D" id="3.40.30.10">
    <property type="entry name" value="Glutaredoxin"/>
    <property type="match status" value="1"/>
</dbReference>
<gene>
    <name evidence="2" type="ORF">HDF22_002625</name>
</gene>
<proteinExistence type="predicted"/>
<feature type="chain" id="PRO_5032578417" evidence="1">
    <location>
        <begin position="20"/>
        <end position="164"/>
    </location>
</feature>
<protein>
    <submittedName>
        <fullName evidence="2">Thioredoxin-related protein</fullName>
    </submittedName>
</protein>
<dbReference type="Proteomes" id="UP000548326">
    <property type="component" value="Unassembled WGS sequence"/>
</dbReference>
<dbReference type="PANTHER" id="PTHR32234:SF0">
    <property type="entry name" value="THIOL:DISULFIDE INTERCHANGE PROTEIN DSBD"/>
    <property type="match status" value="1"/>
</dbReference>
<evidence type="ECO:0000256" key="1">
    <source>
        <dbReference type="SAM" id="SignalP"/>
    </source>
</evidence>
<dbReference type="Pfam" id="PF13899">
    <property type="entry name" value="Thioredoxin_7"/>
    <property type="match status" value="1"/>
</dbReference>
<dbReference type="RefSeq" id="WP_183587907.1">
    <property type="nucleotide sequence ID" value="NZ_JACHCA010000006.1"/>
</dbReference>
<dbReference type="GO" id="GO:0015035">
    <property type="term" value="F:protein-disulfide reductase activity"/>
    <property type="evidence" value="ECO:0007669"/>
    <property type="project" value="TreeGrafter"/>
</dbReference>